<dbReference type="Pfam" id="PF12172">
    <property type="entry name" value="zf-ChsH2"/>
    <property type="match status" value="1"/>
</dbReference>
<feature type="domain" description="ChsH2 C-terminal OB-fold" evidence="1">
    <location>
        <begin position="56"/>
        <end position="114"/>
    </location>
</feature>
<name>A0A6J7EVH1_9ZZZZ</name>
<dbReference type="InterPro" id="IPR002878">
    <property type="entry name" value="ChsH2_C"/>
</dbReference>
<dbReference type="Pfam" id="PF01796">
    <property type="entry name" value="OB_ChsH2_C"/>
    <property type="match status" value="1"/>
</dbReference>
<organism evidence="3">
    <name type="scientific">freshwater metagenome</name>
    <dbReference type="NCBI Taxonomy" id="449393"/>
    <lineage>
        <taxon>unclassified sequences</taxon>
        <taxon>metagenomes</taxon>
        <taxon>ecological metagenomes</taxon>
    </lineage>
</organism>
<evidence type="ECO:0000259" key="2">
    <source>
        <dbReference type="Pfam" id="PF12172"/>
    </source>
</evidence>
<dbReference type="EMBL" id="CAFBLP010000058">
    <property type="protein sequence ID" value="CAB4885324.1"/>
    <property type="molecule type" value="Genomic_DNA"/>
</dbReference>
<dbReference type="InterPro" id="IPR052513">
    <property type="entry name" value="Thioester_dehydratase-like"/>
</dbReference>
<evidence type="ECO:0000259" key="1">
    <source>
        <dbReference type="Pfam" id="PF01796"/>
    </source>
</evidence>
<proteinExistence type="predicted"/>
<accession>A0A6J7EVH1</accession>
<dbReference type="PANTHER" id="PTHR34075">
    <property type="entry name" value="BLR3430 PROTEIN"/>
    <property type="match status" value="1"/>
</dbReference>
<dbReference type="PANTHER" id="PTHR34075:SF5">
    <property type="entry name" value="BLR3430 PROTEIN"/>
    <property type="match status" value="1"/>
</dbReference>
<evidence type="ECO:0000313" key="3">
    <source>
        <dbReference type="EMBL" id="CAB4885324.1"/>
    </source>
</evidence>
<dbReference type="InterPro" id="IPR022002">
    <property type="entry name" value="ChsH2_Znr"/>
</dbReference>
<dbReference type="AlphaFoldDB" id="A0A6J7EVH1"/>
<dbReference type="SUPFAM" id="SSF50249">
    <property type="entry name" value="Nucleic acid-binding proteins"/>
    <property type="match status" value="1"/>
</dbReference>
<gene>
    <name evidence="3" type="ORF">UFOPK3376_02095</name>
</gene>
<protein>
    <submittedName>
        <fullName evidence="3">Unannotated protein</fullName>
    </submittedName>
</protein>
<reference evidence="3" key="1">
    <citation type="submission" date="2020-05" db="EMBL/GenBank/DDBJ databases">
        <authorList>
            <person name="Chiriac C."/>
            <person name="Salcher M."/>
            <person name="Ghai R."/>
            <person name="Kavagutti S V."/>
        </authorList>
    </citation>
    <scope>NUCLEOTIDE SEQUENCE</scope>
</reference>
<dbReference type="InterPro" id="IPR012340">
    <property type="entry name" value="NA-bd_OB-fold"/>
</dbReference>
<dbReference type="Gene3D" id="6.10.30.10">
    <property type="match status" value="1"/>
</dbReference>
<feature type="domain" description="ChsH2 rubredoxin-like zinc ribbon" evidence="2">
    <location>
        <begin position="17"/>
        <end position="47"/>
    </location>
</feature>
<sequence>MSSRLAPSMNPDTQFFWDGVSEHRLLIQRCTGCATLRHPPRPMCPRCNSVSWDTLESSGRGSVFSFVMPQFPQYPWFEYPYIVVLVDLDEGTRLVSNLRDIAPAEVTIGMRVEVFYEHHDDGLVLPQFRPEAQS</sequence>